<organism evidence="1">
    <name type="scientific">Opuntia streptacantha</name>
    <name type="common">Prickly pear cactus</name>
    <name type="synonym">Opuntia cardona</name>
    <dbReference type="NCBI Taxonomy" id="393608"/>
    <lineage>
        <taxon>Eukaryota</taxon>
        <taxon>Viridiplantae</taxon>
        <taxon>Streptophyta</taxon>
        <taxon>Embryophyta</taxon>
        <taxon>Tracheophyta</taxon>
        <taxon>Spermatophyta</taxon>
        <taxon>Magnoliopsida</taxon>
        <taxon>eudicotyledons</taxon>
        <taxon>Gunneridae</taxon>
        <taxon>Pentapetalae</taxon>
        <taxon>Caryophyllales</taxon>
        <taxon>Cactineae</taxon>
        <taxon>Cactaceae</taxon>
        <taxon>Opuntioideae</taxon>
        <taxon>Opuntia</taxon>
    </lineage>
</organism>
<name>A0A7C8ZUA3_OPUST</name>
<proteinExistence type="predicted"/>
<sequence>MLLHKALSSPLYLCREVAGRPMEMITGLMHSLFIDFSPYQHLTILTSCLPLPPFMFMPSSILTVPVGDLIDLCEPLLELVEYIQGSQPNFYEINCNSAKLE</sequence>
<protein>
    <submittedName>
        <fullName evidence="1">Uncharacterized protein</fullName>
    </submittedName>
</protein>
<dbReference type="AlphaFoldDB" id="A0A7C8ZUA3"/>
<dbReference type="EMBL" id="GISG01166935">
    <property type="protein sequence ID" value="MBA4650797.1"/>
    <property type="molecule type" value="Transcribed_RNA"/>
</dbReference>
<reference evidence="1" key="1">
    <citation type="journal article" date="2013" name="J. Plant Res.">
        <title>Effect of fungi and light on seed germination of three Opuntia species from semiarid lands of central Mexico.</title>
        <authorList>
            <person name="Delgado-Sanchez P."/>
            <person name="Jimenez-Bremont J.F."/>
            <person name="Guerrero-Gonzalez Mde L."/>
            <person name="Flores J."/>
        </authorList>
    </citation>
    <scope>NUCLEOTIDE SEQUENCE</scope>
    <source>
        <tissue evidence="1">Cladode</tissue>
    </source>
</reference>
<accession>A0A7C8ZUA3</accession>
<dbReference type="EMBL" id="GISG01166934">
    <property type="protein sequence ID" value="MBA4650796.1"/>
    <property type="molecule type" value="Transcribed_RNA"/>
</dbReference>
<evidence type="ECO:0000313" key="1">
    <source>
        <dbReference type="EMBL" id="MBA4650797.1"/>
    </source>
</evidence>
<reference evidence="1" key="2">
    <citation type="submission" date="2020-07" db="EMBL/GenBank/DDBJ databases">
        <authorList>
            <person name="Vera ALvarez R."/>
            <person name="Arias-Moreno D.M."/>
            <person name="Jimenez-Jacinto V."/>
            <person name="Jimenez-Bremont J.F."/>
            <person name="Swaminathan K."/>
            <person name="Moose S.P."/>
            <person name="Guerrero-Gonzalez M.L."/>
            <person name="Marino-Ramirez L."/>
            <person name="Landsman D."/>
            <person name="Rodriguez-Kessler M."/>
            <person name="Delgado-Sanchez P."/>
        </authorList>
    </citation>
    <scope>NUCLEOTIDE SEQUENCE</scope>
    <source>
        <tissue evidence="1">Cladode</tissue>
    </source>
</reference>